<sequence length="70" mass="7299">MTVIPMGVAPLRHVGAAGRARLLAVDLSDLLVRAGSVLERLFTLGLLALMVVAGIVIAWVTFGVMTGLID</sequence>
<keyword evidence="1" id="KW-0472">Membrane</keyword>
<accession>A0A1G6GQE3</accession>
<keyword evidence="1" id="KW-1133">Transmembrane helix</keyword>
<reference evidence="2 3" key="1">
    <citation type="submission" date="2016-06" db="EMBL/GenBank/DDBJ databases">
        <authorList>
            <person name="Olsen C.W."/>
            <person name="Carey S."/>
            <person name="Hinshaw L."/>
            <person name="Karasin A.I."/>
        </authorList>
    </citation>
    <scope>NUCLEOTIDE SEQUENCE [LARGE SCALE GENOMIC DNA]</scope>
    <source>
        <strain evidence="2 3">LZ-22</strain>
    </source>
</reference>
<dbReference type="AlphaFoldDB" id="A0A1G6GQE3"/>
<feature type="transmembrane region" description="Helical" evidence="1">
    <location>
        <begin position="41"/>
        <end position="69"/>
    </location>
</feature>
<evidence type="ECO:0000313" key="3">
    <source>
        <dbReference type="Proteomes" id="UP000199086"/>
    </source>
</evidence>
<evidence type="ECO:0000256" key="1">
    <source>
        <dbReference type="SAM" id="Phobius"/>
    </source>
</evidence>
<dbReference type="EMBL" id="FMYF01000004">
    <property type="protein sequence ID" value="SDB84262.1"/>
    <property type="molecule type" value="Genomic_DNA"/>
</dbReference>
<name>A0A1G6GQE3_9ACTN</name>
<dbReference type="Proteomes" id="UP000199086">
    <property type="component" value="Unassembled WGS sequence"/>
</dbReference>
<proteinExistence type="predicted"/>
<protein>
    <submittedName>
        <fullName evidence="2">Uncharacterized protein</fullName>
    </submittedName>
</protein>
<keyword evidence="1" id="KW-0812">Transmembrane</keyword>
<dbReference type="RefSeq" id="WP_139283183.1">
    <property type="nucleotide sequence ID" value="NZ_FMYF01000004.1"/>
</dbReference>
<evidence type="ECO:0000313" key="2">
    <source>
        <dbReference type="EMBL" id="SDB84262.1"/>
    </source>
</evidence>
<organism evidence="2 3">
    <name type="scientific">Raineyella antarctica</name>
    <dbReference type="NCBI Taxonomy" id="1577474"/>
    <lineage>
        <taxon>Bacteria</taxon>
        <taxon>Bacillati</taxon>
        <taxon>Actinomycetota</taxon>
        <taxon>Actinomycetes</taxon>
        <taxon>Propionibacteriales</taxon>
        <taxon>Propionibacteriaceae</taxon>
        <taxon>Raineyella</taxon>
    </lineage>
</organism>
<keyword evidence="3" id="KW-1185">Reference proteome</keyword>
<gene>
    <name evidence="2" type="ORF">GA0111570_104272</name>
</gene>